<dbReference type="FunCoup" id="T1HRM4">
    <property type="interactions" value="708"/>
</dbReference>
<dbReference type="EnsemblMetazoa" id="RPRC006694-RA">
    <property type="protein sequence ID" value="RPRC006694-PA"/>
    <property type="gene ID" value="RPRC006694"/>
</dbReference>
<dbReference type="InterPro" id="IPR048255">
    <property type="entry name" value="IML1_N"/>
</dbReference>
<dbReference type="InterPro" id="IPR055213">
    <property type="entry name" value="IML1_double_psi_beta_barrel"/>
</dbReference>
<name>T1HRM4_RHOPR</name>
<reference evidence="1" key="1">
    <citation type="submission" date="2015-05" db="UniProtKB">
        <authorList>
            <consortium name="EnsemblMetazoa"/>
        </authorList>
    </citation>
    <scope>IDENTIFICATION</scope>
</reference>
<dbReference type="GO" id="GO:0005096">
    <property type="term" value="F:GTPase activator activity"/>
    <property type="evidence" value="ECO:0007669"/>
    <property type="project" value="InterPro"/>
</dbReference>
<dbReference type="EMBL" id="ACPB03010477">
    <property type="status" value="NOT_ANNOTATED_CDS"/>
    <property type="molecule type" value="Genomic_DNA"/>
</dbReference>
<keyword evidence="2" id="KW-1185">Reference proteome</keyword>
<dbReference type="InterPro" id="IPR036390">
    <property type="entry name" value="WH_DNA-bd_sf"/>
</dbReference>
<dbReference type="PANTHER" id="PTHR13179:SF8">
    <property type="entry name" value="GATOR COMPLEX PROTEIN DEPDC5"/>
    <property type="match status" value="1"/>
</dbReference>
<dbReference type="Pfam" id="PF12257">
    <property type="entry name" value="IML1"/>
    <property type="match status" value="1"/>
</dbReference>
<organism evidence="1 2">
    <name type="scientific">Rhodnius prolixus</name>
    <name type="common">Triatomid bug</name>
    <dbReference type="NCBI Taxonomy" id="13249"/>
    <lineage>
        <taxon>Eukaryota</taxon>
        <taxon>Metazoa</taxon>
        <taxon>Ecdysozoa</taxon>
        <taxon>Arthropoda</taxon>
        <taxon>Hexapoda</taxon>
        <taxon>Insecta</taxon>
        <taxon>Pterygota</taxon>
        <taxon>Neoptera</taxon>
        <taxon>Paraneoptera</taxon>
        <taxon>Hemiptera</taxon>
        <taxon>Heteroptera</taxon>
        <taxon>Panheteroptera</taxon>
        <taxon>Cimicomorpha</taxon>
        <taxon>Reduviidae</taxon>
        <taxon>Triatominae</taxon>
        <taxon>Rhodnius</taxon>
    </lineage>
</organism>
<dbReference type="GO" id="GO:0005765">
    <property type="term" value="C:lysosomal membrane"/>
    <property type="evidence" value="ECO:0007669"/>
    <property type="project" value="TreeGrafter"/>
</dbReference>
<dbReference type="eggNOG" id="KOG3572">
    <property type="taxonomic scope" value="Eukaryota"/>
</dbReference>
<dbReference type="Gene3D" id="1.10.10.10">
    <property type="entry name" value="Winged helix-like DNA-binding domain superfamily/Winged helix DNA-binding domain"/>
    <property type="match status" value="1"/>
</dbReference>
<dbReference type="VEuPathDB" id="VectorBase:RPRC006694"/>
<dbReference type="Pfam" id="PF23013">
    <property type="entry name" value="IML1_N"/>
    <property type="match status" value="1"/>
</dbReference>
<dbReference type="InterPro" id="IPR027244">
    <property type="entry name" value="IML1"/>
</dbReference>
<dbReference type="STRING" id="13249.T1HRM4"/>
<evidence type="ECO:0000313" key="1">
    <source>
        <dbReference type="EnsemblMetazoa" id="RPRC006694-PA"/>
    </source>
</evidence>
<dbReference type="InParanoid" id="T1HRM4"/>
<dbReference type="Proteomes" id="UP000015103">
    <property type="component" value="Unassembled WGS sequence"/>
</dbReference>
<dbReference type="PANTHER" id="PTHR13179">
    <property type="entry name" value="DEP DOMAIN CONTAINING PROTEIN 5"/>
    <property type="match status" value="1"/>
</dbReference>
<accession>T1HRM4</accession>
<dbReference type="OMA" id="SWMNATP"/>
<dbReference type="HOGENOM" id="CLU_004411_0_0_1"/>
<dbReference type="GO" id="GO:1904262">
    <property type="term" value="P:negative regulation of TORC1 signaling"/>
    <property type="evidence" value="ECO:0007669"/>
    <property type="project" value="TreeGrafter"/>
</dbReference>
<sequence length="1555" mass="178687">FTAMKLCKLLVHTKSFCGTDLMINPKDFPNLQKGDIVEIYHPEEEFSRLLLQITSFKEDLQGRDAAVSVEQSIAKTFQLVTYNDVIVNVVSPESVTLDSVELIFKDQYMGRSEMWRLKNSLVNTCVYLNKKIEFCGGSVRCQVYEMWSMGERVACGVINKSTKIVFRSSTSMVYLFLQMSSEMWDFDIHGDLYFEKAVNGFLADLFQKWKKHGSNHEVTIVLFSRTFYKAHSLDEFPLHMKECLQQDYKGRFYEDFYRVAVQNERYDEWSNILVELRRLFTDYQQSVLEYNNRPDTVIPKAQNSTAAQGNFLEVLNMSLNVFEKHYLDRSFDRTGQLSVVITPGVGVFEVDRELTNVTKQRVIDNGVGSDLVCLGEQPLHAVPLLKFHNKDSLITADDYSMPHWINLSFYSSNKRVAYSNFIPRIKLPPKLTNVTARSVSTDESVRPKPGQDDDSPLAVVDYDAYDAQVFTVPTVQMNNFCGVEMSVKENKSVRRKMSDPDIHTTNFGLRNKTQAVPIPPLNSPVMDQFILLSSNVFCLTHIHLKILLQFNLSRKYFIFYFSKLLNNFLYLGKEENESPTWAPPFNIQPPRSGRALINPFDPSHITIRLTSNRRRWSHIFPKGPSGQLIQQHHYQAKINISECGTSDKSSVTFTNGQGKMSIVSIQGSALRPKKENLLFLLFLQLQSTILGCKSSKSGTMPYSCNNKGRTNIPTMSGLLTPHSNYLCAVSVDWKSLTIPACLPITTDYFPDDVCLCRDYVFSDYNLLPDDVNADYAQQRVIYRKPLQTREVFQELISQRLSQGFQLIVEEVNNQTPSTSQNSIVAGTKAPESQQTEEYKLSIGRIFHRIALTGSEIRVTRYRPRHPYPPFNFHYWYRFQAPDHPTYGVSWISFTTEKLENFNWNYLDHYVCTRGDTDFPLIESLKYWRFRIYLLPFCQSGTKKILEGSEYCDVYTPLTAEEQRTLTDNFVKYIETWVNKIRRPQNHVNKQRVRVEVKMILVWYHQGQTSVLENSICGVGSRLGPEILNTARDLRHRECLMIHLDPIIQTGLEEECPNKFLEWITLTCRHTESNLILLDLRKCVFLPKTSLLENTLHIHRLEAEQLESSSISGSVYFVVVSCTKQISHIISPFSLKEGCSHEEIVEHMKSGSHGVGLLTQLPGLPKQTFVSLDAVQWVLSHVDGISSQQQAIDLMQEMIKEKLICHASGDFSQKFIIGFYLYHIVKGSKDEAKGDSESVGDLQGFENEWVEVEIKEDVDQDPLPSFLRTTLPHPCSQDSRKCKASLFLTFAFQCNPKIVIYRPLYKESHLEVDVQNKSDRVEWGHVKYQAKYRPAMAYEMVVKWVASSGTIITDLILGWARKAQISGLQMIPIPADPFALPYSLKSDPLRGPLFIPLDTEALMGTKSYLFEEFPEETWAQRLVLFQESIALSFGFLACAVDSSQHQHNQYVHLSGNVFLMIPSVRCEHACSEATSRSRDKTATQETRVCYSPFIGFLWSWNHMVSRRWKLGPMNATSDETFQNKLLSDFKHFCSNSNNRLKIYWDSSWEKLKVDLE</sequence>
<dbReference type="SMART" id="SM00049">
    <property type="entry name" value="DEP"/>
    <property type="match status" value="1"/>
</dbReference>
<dbReference type="GO" id="GO:0010508">
    <property type="term" value="P:positive regulation of autophagy"/>
    <property type="evidence" value="ECO:0007669"/>
    <property type="project" value="TreeGrafter"/>
</dbReference>
<dbReference type="InterPro" id="IPR045838">
    <property type="entry name" value="DEPDC5_CTD"/>
</dbReference>
<dbReference type="Pfam" id="PF19418">
    <property type="entry name" value="DEPDC5_CTD"/>
    <property type="match status" value="1"/>
</dbReference>
<dbReference type="GO" id="GO:0034198">
    <property type="term" value="P:cellular response to amino acid starvation"/>
    <property type="evidence" value="ECO:0007669"/>
    <property type="project" value="TreeGrafter"/>
</dbReference>
<evidence type="ECO:0000313" key="2">
    <source>
        <dbReference type="Proteomes" id="UP000015103"/>
    </source>
</evidence>
<dbReference type="GO" id="GO:0035556">
    <property type="term" value="P:intracellular signal transduction"/>
    <property type="evidence" value="ECO:0007669"/>
    <property type="project" value="InterPro"/>
</dbReference>
<dbReference type="GO" id="GO:1990130">
    <property type="term" value="C:GATOR1 complex"/>
    <property type="evidence" value="ECO:0007669"/>
    <property type="project" value="TreeGrafter"/>
</dbReference>
<dbReference type="PROSITE" id="PS50186">
    <property type="entry name" value="DEP"/>
    <property type="match status" value="1"/>
</dbReference>
<dbReference type="InterPro" id="IPR000591">
    <property type="entry name" value="DEP_dom"/>
</dbReference>
<protein>
    <submittedName>
        <fullName evidence="1">DEP domain-containing protein</fullName>
    </submittedName>
</protein>
<dbReference type="InterPro" id="IPR036388">
    <property type="entry name" value="WH-like_DNA-bd_sf"/>
</dbReference>
<proteinExistence type="predicted"/>
<dbReference type="SUPFAM" id="SSF46785">
    <property type="entry name" value="Winged helix' DNA-binding domain"/>
    <property type="match status" value="1"/>
</dbReference>